<evidence type="ECO:0000313" key="4">
    <source>
        <dbReference type="Proteomes" id="UP001175261"/>
    </source>
</evidence>
<feature type="compositionally biased region" description="Polar residues" evidence="1">
    <location>
        <begin position="174"/>
        <end position="189"/>
    </location>
</feature>
<dbReference type="AlphaFoldDB" id="A0AA39GJG1"/>
<evidence type="ECO:0000313" key="3">
    <source>
        <dbReference type="EMBL" id="KAK0388326.1"/>
    </source>
</evidence>
<protein>
    <submittedName>
        <fullName evidence="3">Uncharacterized protein</fullName>
    </submittedName>
</protein>
<keyword evidence="2" id="KW-0732">Signal</keyword>
<accession>A0AA39GJG1</accession>
<dbReference type="EMBL" id="JAPDFR010000003">
    <property type="protein sequence ID" value="KAK0388326.1"/>
    <property type="molecule type" value="Genomic_DNA"/>
</dbReference>
<comment type="caution">
    <text evidence="3">The sequence shown here is derived from an EMBL/GenBank/DDBJ whole genome shotgun (WGS) entry which is preliminary data.</text>
</comment>
<feature type="region of interest" description="Disordered" evidence="1">
    <location>
        <begin position="136"/>
        <end position="256"/>
    </location>
</feature>
<proteinExistence type="predicted"/>
<reference evidence="3" key="1">
    <citation type="submission" date="2022-10" db="EMBL/GenBank/DDBJ databases">
        <title>Determination and structural analysis of whole genome sequence of Sarocladium strictum F4-1.</title>
        <authorList>
            <person name="Hu L."/>
            <person name="Jiang Y."/>
        </authorList>
    </citation>
    <scope>NUCLEOTIDE SEQUENCE</scope>
    <source>
        <strain evidence="3">F4-1</strain>
    </source>
</reference>
<evidence type="ECO:0000256" key="2">
    <source>
        <dbReference type="SAM" id="SignalP"/>
    </source>
</evidence>
<keyword evidence="4" id="KW-1185">Reference proteome</keyword>
<dbReference type="Proteomes" id="UP001175261">
    <property type="component" value="Unassembled WGS sequence"/>
</dbReference>
<evidence type="ECO:0000256" key="1">
    <source>
        <dbReference type="SAM" id="MobiDB-lite"/>
    </source>
</evidence>
<name>A0AA39GJG1_SARSR</name>
<sequence length="286" mass="29323">MSRRHSSHPWRLVNLALLASAASARTISLSSFELISSIFITPACLDAYNTPLEGCELQDFLLGRKCSQACIAGLQTIEATIQQACNTANPRPGTLLSRTKAGELVVAVCGAPPANDAEDEDGGNQVTTVTTTTTTRLASGLPPSGMTTVTKAITPKPAPTLTTTTISGNPPPATTQDSTTSVVEQTSANPIDPPRSSVSSSSKGEETTQPGPTLLPPVRPTSTTSQAARSTAARDDDNNSFSDSRPPGSGGGGLEDVGLPASAMMSRPSLFGTLAAITCAVLMVAL</sequence>
<organism evidence="3 4">
    <name type="scientific">Sarocladium strictum</name>
    <name type="common">Black bundle disease fungus</name>
    <name type="synonym">Acremonium strictum</name>
    <dbReference type="NCBI Taxonomy" id="5046"/>
    <lineage>
        <taxon>Eukaryota</taxon>
        <taxon>Fungi</taxon>
        <taxon>Dikarya</taxon>
        <taxon>Ascomycota</taxon>
        <taxon>Pezizomycotina</taxon>
        <taxon>Sordariomycetes</taxon>
        <taxon>Hypocreomycetidae</taxon>
        <taxon>Hypocreales</taxon>
        <taxon>Sarocladiaceae</taxon>
        <taxon>Sarocladium</taxon>
    </lineage>
</organism>
<feature type="compositionally biased region" description="Low complexity" evidence="1">
    <location>
        <begin position="220"/>
        <end position="231"/>
    </location>
</feature>
<feature type="compositionally biased region" description="Low complexity" evidence="1">
    <location>
        <begin position="147"/>
        <end position="166"/>
    </location>
</feature>
<feature type="signal peptide" evidence="2">
    <location>
        <begin position="1"/>
        <end position="24"/>
    </location>
</feature>
<gene>
    <name evidence="3" type="ORF">NLU13_4571</name>
</gene>
<feature type="chain" id="PRO_5041232358" evidence="2">
    <location>
        <begin position="25"/>
        <end position="286"/>
    </location>
</feature>